<keyword evidence="8" id="KW-0966">Cell projection</keyword>
<dbReference type="AlphaFoldDB" id="A0A8J3GU91"/>
<dbReference type="RefSeq" id="WP_189678458.1">
    <property type="nucleotide sequence ID" value="NZ_BNCJ01000001.1"/>
</dbReference>
<dbReference type="EMBL" id="BNCJ01000001">
    <property type="protein sequence ID" value="GHF36237.1"/>
    <property type="molecule type" value="Genomic_DNA"/>
</dbReference>
<feature type="domain" description="Flagellar basal-body/hook protein C-terminal" evidence="6">
    <location>
        <begin position="200"/>
        <end position="243"/>
    </location>
</feature>
<proteinExistence type="inferred from homology"/>
<comment type="similarity">
    <text evidence="2 4">Belongs to the flagella basal body rod proteins family.</text>
</comment>
<reference evidence="8" key="1">
    <citation type="journal article" date="2014" name="Int. J. Syst. Evol. Microbiol.">
        <title>Complete genome sequence of Corynebacterium casei LMG S-19264T (=DSM 44701T), isolated from a smear-ripened cheese.</title>
        <authorList>
            <consortium name="US DOE Joint Genome Institute (JGI-PGF)"/>
            <person name="Walter F."/>
            <person name="Albersmeier A."/>
            <person name="Kalinowski J."/>
            <person name="Ruckert C."/>
        </authorList>
    </citation>
    <scope>NUCLEOTIDE SEQUENCE</scope>
    <source>
        <strain evidence="8">KCTC 42650</strain>
    </source>
</reference>
<protein>
    <recommendedName>
        <fullName evidence="4">Flagellar basal-body rod protein FlgF</fullName>
    </recommendedName>
</protein>
<keyword evidence="3 4" id="KW-0975">Bacterial flagellum</keyword>
<feature type="domain" description="Flagellar basal body rod protein N-terminal" evidence="5">
    <location>
        <begin position="12"/>
        <end position="35"/>
    </location>
</feature>
<keyword evidence="8" id="KW-0969">Cilium</keyword>
<evidence type="ECO:0000313" key="8">
    <source>
        <dbReference type="EMBL" id="GHF36237.1"/>
    </source>
</evidence>
<comment type="caution">
    <text evidence="8">The sequence shown here is derived from an EMBL/GenBank/DDBJ whole genome shotgun (WGS) entry which is preliminary data.</text>
</comment>
<dbReference type="PANTHER" id="PTHR30435">
    <property type="entry name" value="FLAGELLAR PROTEIN"/>
    <property type="match status" value="1"/>
</dbReference>
<evidence type="ECO:0000256" key="1">
    <source>
        <dbReference type="ARBA" id="ARBA00004117"/>
    </source>
</evidence>
<dbReference type="InterPro" id="IPR020013">
    <property type="entry name" value="Flagellar_FlgE/F/G"/>
</dbReference>
<evidence type="ECO:0000256" key="3">
    <source>
        <dbReference type="ARBA" id="ARBA00023143"/>
    </source>
</evidence>
<dbReference type="GO" id="GO:0071978">
    <property type="term" value="P:bacterial-type flagellum-dependent swarming motility"/>
    <property type="evidence" value="ECO:0007669"/>
    <property type="project" value="TreeGrafter"/>
</dbReference>
<reference evidence="8" key="2">
    <citation type="submission" date="2020-09" db="EMBL/GenBank/DDBJ databases">
        <authorList>
            <person name="Sun Q."/>
            <person name="Kim S."/>
        </authorList>
    </citation>
    <scope>NUCLEOTIDE SEQUENCE</scope>
    <source>
        <strain evidence="8">KCTC 42650</strain>
    </source>
</reference>
<organism evidence="8 9">
    <name type="scientific">Seohaeicola zhoushanensis</name>
    <dbReference type="NCBI Taxonomy" id="1569283"/>
    <lineage>
        <taxon>Bacteria</taxon>
        <taxon>Pseudomonadati</taxon>
        <taxon>Pseudomonadota</taxon>
        <taxon>Alphaproteobacteria</taxon>
        <taxon>Rhodobacterales</taxon>
        <taxon>Roseobacteraceae</taxon>
        <taxon>Seohaeicola</taxon>
    </lineage>
</organism>
<dbReference type="InterPro" id="IPR010930">
    <property type="entry name" value="Flg_bb/hook_C_dom"/>
</dbReference>
<evidence type="ECO:0000313" key="9">
    <source>
        <dbReference type="Proteomes" id="UP000626220"/>
    </source>
</evidence>
<comment type="subcellular location">
    <subcellularLocation>
        <location evidence="1 4">Bacterial flagellum basal body</location>
    </subcellularLocation>
</comment>
<dbReference type="Pfam" id="PF06429">
    <property type="entry name" value="Flg_bbr_C"/>
    <property type="match status" value="1"/>
</dbReference>
<dbReference type="Pfam" id="PF22692">
    <property type="entry name" value="LlgE_F_G_D1"/>
    <property type="match status" value="1"/>
</dbReference>
<evidence type="ECO:0000259" key="5">
    <source>
        <dbReference type="Pfam" id="PF00460"/>
    </source>
</evidence>
<evidence type="ECO:0000259" key="7">
    <source>
        <dbReference type="Pfam" id="PF22692"/>
    </source>
</evidence>
<keyword evidence="8" id="KW-0282">Flagellum</keyword>
<dbReference type="NCBIfam" id="TIGR02490">
    <property type="entry name" value="flgF"/>
    <property type="match status" value="1"/>
</dbReference>
<evidence type="ECO:0000256" key="2">
    <source>
        <dbReference type="ARBA" id="ARBA00009677"/>
    </source>
</evidence>
<evidence type="ECO:0000256" key="4">
    <source>
        <dbReference type="RuleBase" id="RU362116"/>
    </source>
</evidence>
<dbReference type="Pfam" id="PF00460">
    <property type="entry name" value="Flg_bb_rod"/>
    <property type="match status" value="1"/>
</dbReference>
<comment type="subunit">
    <text evidence="4">The basal body constitutes a major portion of the flagellar organelle and consists of five rings (E,L,P,S, and M) mounted on a central rod. The rod consists of about 26 subunits of FlgG in the distal portion, and FlgB, FlgC and FlgF are thought to build up the proximal portion of the rod with about 6 subunits each.</text>
</comment>
<accession>A0A8J3GU91</accession>
<dbReference type="PANTHER" id="PTHR30435:SF19">
    <property type="entry name" value="FLAGELLAR BASAL-BODY ROD PROTEIN FLGG"/>
    <property type="match status" value="1"/>
</dbReference>
<dbReference type="InterPro" id="IPR053967">
    <property type="entry name" value="LlgE_F_G-like_D1"/>
</dbReference>
<dbReference type="NCBIfam" id="TIGR03506">
    <property type="entry name" value="FlgEFG_subfam"/>
    <property type="match status" value="1"/>
</dbReference>
<dbReference type="InterPro" id="IPR001444">
    <property type="entry name" value="Flag_bb_rod_N"/>
</dbReference>
<dbReference type="SUPFAM" id="SSF117143">
    <property type="entry name" value="Flagellar hook protein flgE"/>
    <property type="match status" value="1"/>
</dbReference>
<evidence type="ECO:0000259" key="6">
    <source>
        <dbReference type="Pfam" id="PF06429"/>
    </source>
</evidence>
<name>A0A8J3GU91_9RHOB</name>
<dbReference type="GO" id="GO:0030694">
    <property type="term" value="C:bacterial-type flagellum basal body, rod"/>
    <property type="evidence" value="ECO:0007669"/>
    <property type="project" value="UniProtKB-UniRule"/>
</dbReference>
<dbReference type="InterPro" id="IPR037925">
    <property type="entry name" value="FlgE/F/G-like"/>
</dbReference>
<gene>
    <name evidence="8" type="primary">flgF</name>
    <name evidence="8" type="ORF">GCM10017056_05060</name>
</gene>
<feature type="domain" description="Flagellar hook protein FlgE/F/G-like D1" evidence="7">
    <location>
        <begin position="85"/>
        <end position="150"/>
    </location>
</feature>
<keyword evidence="9" id="KW-1185">Reference proteome</keyword>
<dbReference type="InterPro" id="IPR012836">
    <property type="entry name" value="FlgF"/>
</dbReference>
<sequence length="249" mass="26475">MDNSTYVALSLAQSMRRDLDVTANNIANANTAGFKGEHIVFESYLHKGGAENAETEISFVAETGSFTDDSQGALSQTGNALDVALLGKGWLSYRTEDNQIAYGRDGRFTVDTDGALVTLSGARVLDTGGGEISIPPGAGDIEIARDGTISSSIAGPIARIGVFDLPDLQALNRLGNGMLVRPPGTGTGLQVPAERTEVVQGSIESSNVQPVTEMTRLMEIQRSYERAINLMNGSDELRRDTLQRLGRLG</sequence>
<dbReference type="Proteomes" id="UP000626220">
    <property type="component" value="Unassembled WGS sequence"/>
</dbReference>